<dbReference type="PRINTS" id="PR00035">
    <property type="entry name" value="HTHGNTR"/>
</dbReference>
<sequence>MLTRGNGVALWRQIHALLGAAISSGRFGPGDRLPSEHGLSRQYGVNRHTIRRALSALEEDGLIRVEQGRGSFVREQVVHYPVGRRTRFSENLSRQRRAPGNILLTAVDAEADPQVAEALGIAPGEVVTRITSAGEADGRRISYSTAFFPRTLFPGMVRVYRELRSVTRTLAHYGVADYARRRTRIIARMPTAEEARELRQPRTRPVLVTESVNVDPSGVPVEFGVCLFASDWVQILVES</sequence>
<accession>F0JIK8</accession>
<dbReference type="InterPro" id="IPR011663">
    <property type="entry name" value="UTRA"/>
</dbReference>
<dbReference type="GO" id="GO:0016829">
    <property type="term" value="F:lyase activity"/>
    <property type="evidence" value="ECO:0007669"/>
    <property type="project" value="UniProtKB-KW"/>
</dbReference>
<dbReference type="PANTHER" id="PTHR44846">
    <property type="entry name" value="MANNOSYL-D-GLYCERATE TRANSPORT/METABOLISM SYSTEM REPRESSOR MNGR-RELATED"/>
    <property type="match status" value="1"/>
</dbReference>
<gene>
    <name evidence="5" type="ORF">DND132_2238</name>
</gene>
<dbReference type="CDD" id="cd07377">
    <property type="entry name" value="WHTH_GntR"/>
    <property type="match status" value="1"/>
</dbReference>
<dbReference type="SMART" id="SM00866">
    <property type="entry name" value="UTRA"/>
    <property type="match status" value="1"/>
</dbReference>
<evidence type="ECO:0000259" key="4">
    <source>
        <dbReference type="PROSITE" id="PS50949"/>
    </source>
</evidence>
<dbReference type="PROSITE" id="PS50949">
    <property type="entry name" value="HTH_GNTR"/>
    <property type="match status" value="1"/>
</dbReference>
<proteinExistence type="predicted"/>
<dbReference type="InterPro" id="IPR000524">
    <property type="entry name" value="Tscrpt_reg_HTH_GntR"/>
</dbReference>
<dbReference type="InterPro" id="IPR050679">
    <property type="entry name" value="Bact_HTH_transcr_reg"/>
</dbReference>
<dbReference type="InterPro" id="IPR036390">
    <property type="entry name" value="WH_DNA-bd_sf"/>
</dbReference>
<name>F0JIK8_9BACT</name>
<dbReference type="EMBL" id="CP003220">
    <property type="protein sequence ID" value="EGB15442.1"/>
    <property type="molecule type" value="Genomic_DNA"/>
</dbReference>
<dbReference type="Gene3D" id="1.10.10.10">
    <property type="entry name" value="Winged helix-like DNA-binding domain superfamily/Winged helix DNA-binding domain"/>
    <property type="match status" value="1"/>
</dbReference>
<keyword evidence="2" id="KW-0238">DNA-binding</keyword>
<dbReference type="Proteomes" id="UP000007845">
    <property type="component" value="Chromosome"/>
</dbReference>
<dbReference type="NCBIfam" id="TIGR02325">
    <property type="entry name" value="C_P_lyase_phnF"/>
    <property type="match status" value="1"/>
</dbReference>
<evidence type="ECO:0000256" key="2">
    <source>
        <dbReference type="ARBA" id="ARBA00023125"/>
    </source>
</evidence>
<dbReference type="InterPro" id="IPR036388">
    <property type="entry name" value="WH-like_DNA-bd_sf"/>
</dbReference>
<evidence type="ECO:0000256" key="1">
    <source>
        <dbReference type="ARBA" id="ARBA00023015"/>
    </source>
</evidence>
<keyword evidence="1" id="KW-0805">Transcription regulation</keyword>
<dbReference type="InterPro" id="IPR028978">
    <property type="entry name" value="Chorismate_lyase_/UTRA_dom_sf"/>
</dbReference>
<evidence type="ECO:0000256" key="3">
    <source>
        <dbReference type="ARBA" id="ARBA00023163"/>
    </source>
</evidence>
<dbReference type="RefSeq" id="WP_014322868.1">
    <property type="nucleotide sequence ID" value="NC_016803.1"/>
</dbReference>
<dbReference type="SMART" id="SM00345">
    <property type="entry name" value="HTH_GNTR"/>
    <property type="match status" value="1"/>
</dbReference>
<dbReference type="STRING" id="641491.DND132_2238"/>
<feature type="domain" description="HTH gntR-type" evidence="4">
    <location>
        <begin position="8"/>
        <end position="76"/>
    </location>
</feature>
<evidence type="ECO:0000313" key="6">
    <source>
        <dbReference type="Proteomes" id="UP000007845"/>
    </source>
</evidence>
<dbReference type="GO" id="GO:0045892">
    <property type="term" value="P:negative regulation of DNA-templated transcription"/>
    <property type="evidence" value="ECO:0007669"/>
    <property type="project" value="TreeGrafter"/>
</dbReference>
<dbReference type="SUPFAM" id="SSF64288">
    <property type="entry name" value="Chorismate lyase-like"/>
    <property type="match status" value="1"/>
</dbReference>
<dbReference type="eggNOG" id="COG2188">
    <property type="taxonomic scope" value="Bacteria"/>
</dbReference>
<evidence type="ECO:0000313" key="5">
    <source>
        <dbReference type="EMBL" id="EGB15442.1"/>
    </source>
</evidence>
<protein>
    <submittedName>
        <fullName evidence="5">Phosphonate C-P lyase system transcriptional regulator PhnF, GntR family</fullName>
    </submittedName>
</protein>
<dbReference type="PANTHER" id="PTHR44846:SF1">
    <property type="entry name" value="MANNOSYL-D-GLYCERATE TRANSPORT_METABOLISM SYSTEM REPRESSOR MNGR-RELATED"/>
    <property type="match status" value="1"/>
</dbReference>
<reference evidence="5 6" key="1">
    <citation type="journal article" date="2011" name="J. Bacteriol.">
        <title>Genome sequence of the mercury-methylating strain Desulfovibrio desulfuricans ND132.</title>
        <authorList>
            <person name="Brown S.D."/>
            <person name="Gilmour C.C."/>
            <person name="Kucken A.M."/>
            <person name="Wall J.D."/>
            <person name="Elias D.A."/>
            <person name="Brandt C.C."/>
            <person name="Podar M."/>
            <person name="Chertkov O."/>
            <person name="Held B."/>
            <person name="Bruce D.C."/>
            <person name="Detter J.C."/>
            <person name="Tapia R."/>
            <person name="Han C.S."/>
            <person name="Goodwin L.A."/>
            <person name="Cheng J.F."/>
            <person name="Pitluck S."/>
            <person name="Woyke T."/>
            <person name="Mikhailova N."/>
            <person name="Ivanova N.N."/>
            <person name="Han J."/>
            <person name="Lucas S."/>
            <person name="Lapidus A.L."/>
            <person name="Land M.L."/>
            <person name="Hauser L.J."/>
            <person name="Palumbo A.V."/>
        </authorList>
    </citation>
    <scope>NUCLEOTIDE SEQUENCE [LARGE SCALE GENOMIC DNA]</scope>
    <source>
        <strain evidence="5 6">ND132</strain>
    </source>
</reference>
<keyword evidence="6" id="KW-1185">Reference proteome</keyword>
<dbReference type="SMR" id="F0JIK8"/>
<dbReference type="AlphaFoldDB" id="F0JIK8"/>
<dbReference type="InterPro" id="IPR012702">
    <property type="entry name" value="CP_lyase_PhnF"/>
</dbReference>
<dbReference type="HOGENOM" id="CLU_063236_2_2_7"/>
<dbReference type="KEGG" id="ddn:DND132_2238"/>
<dbReference type="Pfam" id="PF07702">
    <property type="entry name" value="UTRA"/>
    <property type="match status" value="1"/>
</dbReference>
<dbReference type="Gene3D" id="3.40.1410.10">
    <property type="entry name" value="Chorismate lyase-like"/>
    <property type="match status" value="1"/>
</dbReference>
<dbReference type="OrthoDB" id="5454556at2"/>
<dbReference type="GO" id="GO:0003700">
    <property type="term" value="F:DNA-binding transcription factor activity"/>
    <property type="evidence" value="ECO:0007669"/>
    <property type="project" value="InterPro"/>
</dbReference>
<keyword evidence="3" id="KW-0804">Transcription</keyword>
<dbReference type="Pfam" id="PF00392">
    <property type="entry name" value="GntR"/>
    <property type="match status" value="1"/>
</dbReference>
<organism evidence="5 6">
    <name type="scientific">Pseudodesulfovibrio mercurii</name>
    <dbReference type="NCBI Taxonomy" id="641491"/>
    <lineage>
        <taxon>Bacteria</taxon>
        <taxon>Pseudomonadati</taxon>
        <taxon>Thermodesulfobacteriota</taxon>
        <taxon>Desulfovibrionia</taxon>
        <taxon>Desulfovibrionales</taxon>
        <taxon>Desulfovibrionaceae</taxon>
    </lineage>
</organism>
<keyword evidence="5" id="KW-0456">Lyase</keyword>
<dbReference type="GO" id="GO:0003677">
    <property type="term" value="F:DNA binding"/>
    <property type="evidence" value="ECO:0007669"/>
    <property type="project" value="UniProtKB-KW"/>
</dbReference>
<dbReference type="SUPFAM" id="SSF46785">
    <property type="entry name" value="Winged helix' DNA-binding domain"/>
    <property type="match status" value="1"/>
</dbReference>